<evidence type="ECO:0000256" key="2">
    <source>
        <dbReference type="SAM" id="MobiDB-lite"/>
    </source>
</evidence>
<accession>A0AAD9QZP1</accession>
<dbReference type="AlphaFoldDB" id="A0AAD9QZP1"/>
<dbReference type="PANTHER" id="PTHR33845:SF1">
    <property type="entry name" value="C2H2-TYPE DOMAIN-CONTAINING PROTEIN"/>
    <property type="match status" value="1"/>
</dbReference>
<name>A0AAD9QZP1_ACRCE</name>
<evidence type="ECO:0000313" key="4">
    <source>
        <dbReference type="EMBL" id="KAK2570463.1"/>
    </source>
</evidence>
<feature type="domain" description="C2H2-type" evidence="3">
    <location>
        <begin position="538"/>
        <end position="569"/>
    </location>
</feature>
<evidence type="ECO:0000313" key="5">
    <source>
        <dbReference type="Proteomes" id="UP001249851"/>
    </source>
</evidence>
<feature type="compositionally biased region" description="Low complexity" evidence="2">
    <location>
        <begin position="370"/>
        <end position="380"/>
    </location>
</feature>
<dbReference type="PROSITE" id="PS00028">
    <property type="entry name" value="ZINC_FINGER_C2H2_1"/>
    <property type="match status" value="1"/>
</dbReference>
<feature type="region of interest" description="Disordered" evidence="2">
    <location>
        <begin position="355"/>
        <end position="380"/>
    </location>
</feature>
<organism evidence="4 5">
    <name type="scientific">Acropora cervicornis</name>
    <name type="common">Staghorn coral</name>
    <dbReference type="NCBI Taxonomy" id="6130"/>
    <lineage>
        <taxon>Eukaryota</taxon>
        <taxon>Metazoa</taxon>
        <taxon>Cnidaria</taxon>
        <taxon>Anthozoa</taxon>
        <taxon>Hexacorallia</taxon>
        <taxon>Scleractinia</taxon>
        <taxon>Astrocoeniina</taxon>
        <taxon>Acroporidae</taxon>
        <taxon>Acropora</taxon>
    </lineage>
</organism>
<sequence length="793" mass="88577">MGWMKRQQHQLRESKRYLKSDYMVHVCTTSKVADHCRKYALSDPKEPAFQSPCDHEHTEVCDHCELLKTSIQAIEAGLVAQNDNLTPEVKEELSFTGKQAKSAILAWKSHLLRSVNQDAASFEVLDSLDKSSVLLVQDWAMKYLPRKYRESQSDWYGKRGIPWHITVATRKSAVKYEMLTFVHFFPSCSQDSCAVIAVMVDVVKQLKEVMPTLTSVYYRQDNAACYHCGATITCGLVLHDQVSIKRLDFSDPQGGKGPCDRKAATIKSHMRIHLRAAICKNRPKFRIRYFSVFLRPRKYHVVLWFQELSKDPLWSKDAGLQQEKRPDKVFESFVIFCCGVIFGAQKIKSVSVNKSSSSLKKSSPKDLNKSKFGSSPGSPSSAIIAPSSAGIRPVVNWLKWPLLNSGNDIETPDQMKDAILSSGGVPSVNVTLCEPMAATNITALKIPGVSLLNNIKFENDGICVWRAYDIGPGKFIPRSKLNLPSSPNVPSITVTSVQPNSFAAIKQRCKPTSPTETEDEDNQEETSPTNVDDADRIFMCPEEGCTQTFLRHSSMQRHLDCGRHKRELERNTLLDKAALTYAEALEGQTAGVPQLETCTMPVSAQNDSNMKMGWALKTSGSKVRFTSTQVSYLTSKFKIGEETGQKANPASVARAMRTGKDTNGNPLFTYEYFLTSTQIASFFSRLASKKSPANEDEVVMDDLNTAASETEMEKLTSVAALEAGLTHPITYDVYNLCDMSSKSKLKNLSISQLRDICKSYDIDVNEVTVKRKLPYIEHITNLCKECTCQKKDS</sequence>
<dbReference type="InterPro" id="IPR013087">
    <property type="entry name" value="Znf_C2H2_type"/>
</dbReference>
<gene>
    <name evidence="4" type="ORF">P5673_005285</name>
</gene>
<dbReference type="Proteomes" id="UP001249851">
    <property type="component" value="Unassembled WGS sequence"/>
</dbReference>
<keyword evidence="5" id="KW-1185">Reference proteome</keyword>
<evidence type="ECO:0000256" key="1">
    <source>
        <dbReference type="PROSITE-ProRule" id="PRU00042"/>
    </source>
</evidence>
<reference evidence="4" key="1">
    <citation type="journal article" date="2023" name="G3 (Bethesda)">
        <title>Whole genome assembly and annotation of the endangered Caribbean coral Acropora cervicornis.</title>
        <authorList>
            <person name="Selwyn J.D."/>
            <person name="Vollmer S.V."/>
        </authorList>
    </citation>
    <scope>NUCLEOTIDE SEQUENCE</scope>
    <source>
        <strain evidence="4">K2</strain>
    </source>
</reference>
<protein>
    <recommendedName>
        <fullName evidence="3">C2H2-type domain-containing protein</fullName>
    </recommendedName>
</protein>
<reference evidence="4" key="2">
    <citation type="journal article" date="2023" name="Science">
        <title>Genomic signatures of disease resistance in endangered staghorn corals.</title>
        <authorList>
            <person name="Vollmer S.V."/>
            <person name="Selwyn J.D."/>
            <person name="Despard B.A."/>
            <person name="Roesel C.L."/>
        </authorList>
    </citation>
    <scope>NUCLEOTIDE SEQUENCE</scope>
    <source>
        <strain evidence="4">K2</strain>
    </source>
</reference>
<dbReference type="PROSITE" id="PS50157">
    <property type="entry name" value="ZINC_FINGER_C2H2_2"/>
    <property type="match status" value="1"/>
</dbReference>
<dbReference type="EMBL" id="JARQWQ010000008">
    <property type="protein sequence ID" value="KAK2570463.1"/>
    <property type="molecule type" value="Genomic_DNA"/>
</dbReference>
<feature type="region of interest" description="Disordered" evidence="2">
    <location>
        <begin position="507"/>
        <end position="533"/>
    </location>
</feature>
<evidence type="ECO:0000259" key="3">
    <source>
        <dbReference type="PROSITE" id="PS50157"/>
    </source>
</evidence>
<proteinExistence type="predicted"/>
<keyword evidence="1" id="KW-0863">Zinc-finger</keyword>
<comment type="caution">
    <text evidence="4">The sequence shown here is derived from an EMBL/GenBank/DDBJ whole genome shotgun (WGS) entry which is preliminary data.</text>
</comment>
<dbReference type="PANTHER" id="PTHR33845">
    <property type="entry name" value="C2H2-TYPE DOMAIN-CONTAINING PROTEIN"/>
    <property type="match status" value="1"/>
</dbReference>
<keyword evidence="1" id="KW-0479">Metal-binding</keyword>
<keyword evidence="1" id="KW-0862">Zinc</keyword>
<dbReference type="GO" id="GO:0008270">
    <property type="term" value="F:zinc ion binding"/>
    <property type="evidence" value="ECO:0007669"/>
    <property type="project" value="UniProtKB-KW"/>
</dbReference>